<comment type="caution">
    <text evidence="1">The sequence shown here is derived from an EMBL/GenBank/DDBJ whole genome shotgun (WGS) entry which is preliminary data.</text>
</comment>
<organism evidence="1 2">
    <name type="scientific">Oceanidesulfovibrio indonesiensis</name>
    <dbReference type="NCBI Taxonomy" id="54767"/>
    <lineage>
        <taxon>Bacteria</taxon>
        <taxon>Pseudomonadati</taxon>
        <taxon>Thermodesulfobacteriota</taxon>
        <taxon>Desulfovibrionia</taxon>
        <taxon>Desulfovibrionales</taxon>
        <taxon>Desulfovibrionaceae</taxon>
        <taxon>Oceanidesulfovibrio</taxon>
    </lineage>
</organism>
<gene>
    <name evidence="1" type="ORF">DPQ33_16320</name>
</gene>
<proteinExistence type="predicted"/>
<reference evidence="1 2" key="1">
    <citation type="submission" date="2018-06" db="EMBL/GenBank/DDBJ databases">
        <title>Complete genome of Desulfovibrio indonesiensis P37SLT.</title>
        <authorList>
            <person name="Crispim J.S."/>
            <person name="Vidigal P.M.P."/>
            <person name="Silva L.C.F."/>
            <person name="Laguardia C.N."/>
            <person name="Araujo L.C."/>
            <person name="Dias R.S."/>
            <person name="Sousa M.P."/>
            <person name="Paula S.O."/>
            <person name="Silva C."/>
        </authorList>
    </citation>
    <scope>NUCLEOTIDE SEQUENCE [LARGE SCALE GENOMIC DNA]</scope>
    <source>
        <strain evidence="1 2">P37SLT</strain>
    </source>
</reference>
<evidence type="ECO:0000313" key="2">
    <source>
        <dbReference type="Proteomes" id="UP000448292"/>
    </source>
</evidence>
<keyword evidence="2" id="KW-1185">Reference proteome</keyword>
<protein>
    <submittedName>
        <fullName evidence="1">Uncharacterized protein</fullName>
    </submittedName>
</protein>
<name>A0A7M3MAV1_9BACT</name>
<dbReference type="EMBL" id="QMIE01000019">
    <property type="protein sequence ID" value="TVM15052.1"/>
    <property type="molecule type" value="Genomic_DNA"/>
</dbReference>
<evidence type="ECO:0000313" key="1">
    <source>
        <dbReference type="EMBL" id="TVM15052.1"/>
    </source>
</evidence>
<sequence length="72" mass="8125">MAEDPKQLEEVLDSSLEKSLQAEEYEAYGRKMKRPGVDVLLKARNELAGEERVRRQGNILARAGNVAVRRGE</sequence>
<accession>A0A7M3MAV1</accession>
<dbReference type="AlphaFoldDB" id="A0A7M3MAV1"/>
<dbReference type="Proteomes" id="UP000448292">
    <property type="component" value="Unassembled WGS sequence"/>
</dbReference>
<dbReference type="RefSeq" id="WP_144304291.1">
    <property type="nucleotide sequence ID" value="NZ_QMIE01000019.1"/>
</dbReference>